<gene>
    <name evidence="1" type="ORF">QFC22_004637</name>
</gene>
<evidence type="ECO:0000313" key="1">
    <source>
        <dbReference type="EMBL" id="KAJ9116979.1"/>
    </source>
</evidence>
<sequence length="680" mass="77031">MCTRPRPYEGTSYMCPFRNVELVGWVSTLVYVPVERDSEDPAIRMMMTIDDGNGEHIISVSKVLNNELVDRPRLGGAGPISPETPYQAGQKYMTIAERKEWELRQQKRKIKRHSYPNINIGDIARIRGKLKEWSRRNGDVIREVTVDSSENSILRTTPWEEYRHLQDIERLKRDVYSIPFDSKLYESTLSPAVPTYSQIPSAHLSTPGQSLTWPASASLSQVTGYDPSSDSIAPSSSFASQPASTLRHPCKLSRDHLNNNQFRRYLMEYLRIQTENYWCKDLESARAITEAARYMPELTWPTPGIAAAQMAQVQQKRRQAQILLVDEDSQDFDSTPKAGGMKRTMLQHSAKRRSPLTPVKFNGTRVGTSNLLNAGVKSQEASNCAFGLEHLVHVPHLRVFAHRFVRQEQTKENELYMTRRKALKAAAAAQSDTSDPTKVKRPGFGMVYKDSRARRAERGRKMRKLIQHCFRLMVATDGSVIEVSMSEQDKEAIRVDEAVRKMTKNGSQSLQASYTSNGSLIVDGSVANTTFANASQTSAANSSFDYSIWEAPANFKDHPSDSDSSSEQASGERKPLVSKDDPTGYLPLTLPVLGMAILHILHEEAFQRSKVYIPAADRRQSNGLRADEIWARLRRLHERWERCQLAVIEDGVEDLDEAKYVKQWGEGWWPVHSRLESRGR</sequence>
<keyword evidence="2" id="KW-1185">Reference proteome</keyword>
<dbReference type="Proteomes" id="UP001243375">
    <property type="component" value="Unassembled WGS sequence"/>
</dbReference>
<dbReference type="EMBL" id="JASBWU010000013">
    <property type="protein sequence ID" value="KAJ9116979.1"/>
    <property type="molecule type" value="Genomic_DNA"/>
</dbReference>
<proteinExistence type="predicted"/>
<evidence type="ECO:0000313" key="2">
    <source>
        <dbReference type="Proteomes" id="UP001243375"/>
    </source>
</evidence>
<protein>
    <submittedName>
        <fullName evidence="1">Uncharacterized protein</fullName>
    </submittedName>
</protein>
<organism evidence="1 2">
    <name type="scientific">Naganishia vaughanmartiniae</name>
    <dbReference type="NCBI Taxonomy" id="1424756"/>
    <lineage>
        <taxon>Eukaryota</taxon>
        <taxon>Fungi</taxon>
        <taxon>Dikarya</taxon>
        <taxon>Basidiomycota</taxon>
        <taxon>Agaricomycotina</taxon>
        <taxon>Tremellomycetes</taxon>
        <taxon>Filobasidiales</taxon>
        <taxon>Filobasidiaceae</taxon>
        <taxon>Naganishia</taxon>
    </lineage>
</organism>
<reference evidence="1" key="1">
    <citation type="submission" date="2023-04" db="EMBL/GenBank/DDBJ databases">
        <title>Draft Genome sequencing of Naganishia species isolated from polar environments using Oxford Nanopore Technology.</title>
        <authorList>
            <person name="Leo P."/>
            <person name="Venkateswaran K."/>
        </authorList>
    </citation>
    <scope>NUCLEOTIDE SEQUENCE</scope>
    <source>
        <strain evidence="1">MNA-CCFEE 5425</strain>
    </source>
</reference>
<name>A0ACC2WYU3_9TREE</name>
<accession>A0ACC2WYU3</accession>
<comment type="caution">
    <text evidence="1">The sequence shown here is derived from an EMBL/GenBank/DDBJ whole genome shotgun (WGS) entry which is preliminary data.</text>
</comment>